<keyword evidence="4" id="KW-0472">Membrane</keyword>
<dbReference type="Pfam" id="PF00015">
    <property type="entry name" value="MCPsignal"/>
    <property type="match status" value="1"/>
</dbReference>
<dbReference type="EMBL" id="CP035807">
    <property type="protein sequence ID" value="QEN03920.1"/>
    <property type="molecule type" value="Genomic_DNA"/>
</dbReference>
<dbReference type="SMART" id="SM00283">
    <property type="entry name" value="MA"/>
    <property type="match status" value="1"/>
</dbReference>
<dbReference type="SUPFAM" id="SSF58104">
    <property type="entry name" value="Methyl-accepting chemotaxis protein (MCP) signaling domain"/>
    <property type="match status" value="1"/>
</dbReference>
<dbReference type="KEGG" id="sper:EW093_04135"/>
<dbReference type="SUPFAM" id="SSF103190">
    <property type="entry name" value="Sensory domain-like"/>
    <property type="match status" value="1"/>
</dbReference>
<dbReference type="InterPro" id="IPR004089">
    <property type="entry name" value="MCPsignal_dom"/>
</dbReference>
<dbReference type="AlphaFoldDB" id="A0A5C1Q9Y1"/>
<accession>A0A5C1Q9Y1</accession>
<feature type="domain" description="Methyl-accepting transducer" evidence="5">
    <location>
        <begin position="390"/>
        <end position="612"/>
    </location>
</feature>
<dbReference type="Pfam" id="PF00672">
    <property type="entry name" value="HAMP"/>
    <property type="match status" value="1"/>
</dbReference>
<name>A0A5C1Q9Y1_9SPIO</name>
<dbReference type="GO" id="GO:0007165">
    <property type="term" value="P:signal transduction"/>
    <property type="evidence" value="ECO:0007669"/>
    <property type="project" value="UniProtKB-KW"/>
</dbReference>
<dbReference type="PANTHER" id="PTHR43531:SF11">
    <property type="entry name" value="METHYL-ACCEPTING CHEMOTAXIS PROTEIN 3"/>
    <property type="match status" value="1"/>
</dbReference>
<dbReference type="PROSITE" id="PS50111">
    <property type="entry name" value="CHEMOTAXIS_TRANSDUC_2"/>
    <property type="match status" value="1"/>
</dbReference>
<dbReference type="Pfam" id="PF17201">
    <property type="entry name" value="Cache_3-Cache_2"/>
    <property type="match status" value="1"/>
</dbReference>
<dbReference type="InterPro" id="IPR029151">
    <property type="entry name" value="Sensor-like_sf"/>
</dbReference>
<keyword evidence="3" id="KW-0807">Transducer</keyword>
<dbReference type="Gene3D" id="3.30.450.20">
    <property type="entry name" value="PAS domain"/>
    <property type="match status" value="1"/>
</dbReference>
<comment type="similarity">
    <text evidence="2">Belongs to the methyl-accepting chemotaxis (MCP) protein family.</text>
</comment>
<feature type="transmembrane region" description="Helical" evidence="4">
    <location>
        <begin position="316"/>
        <end position="339"/>
    </location>
</feature>
<evidence type="ECO:0000256" key="4">
    <source>
        <dbReference type="SAM" id="Phobius"/>
    </source>
</evidence>
<dbReference type="OrthoDB" id="334703at2"/>
<dbReference type="InterPro" id="IPR033462">
    <property type="entry name" value="Cache_3-Cache_2"/>
</dbReference>
<dbReference type="GO" id="GO:0006935">
    <property type="term" value="P:chemotaxis"/>
    <property type="evidence" value="ECO:0007669"/>
    <property type="project" value="UniProtKB-KW"/>
</dbReference>
<dbReference type="InterPro" id="IPR051310">
    <property type="entry name" value="MCP_chemotaxis"/>
</dbReference>
<evidence type="ECO:0000259" key="5">
    <source>
        <dbReference type="PROSITE" id="PS50111"/>
    </source>
</evidence>
<feature type="transmembrane region" description="Helical" evidence="4">
    <location>
        <begin position="7"/>
        <end position="27"/>
    </location>
</feature>
<dbReference type="GO" id="GO:0005886">
    <property type="term" value="C:plasma membrane"/>
    <property type="evidence" value="ECO:0007669"/>
    <property type="project" value="TreeGrafter"/>
</dbReference>
<dbReference type="PANTHER" id="PTHR43531">
    <property type="entry name" value="PROTEIN ICFG"/>
    <property type="match status" value="1"/>
</dbReference>
<organism evidence="7 8">
    <name type="scientific">Thiospirochaeta perfilievii</name>
    <dbReference type="NCBI Taxonomy" id="252967"/>
    <lineage>
        <taxon>Bacteria</taxon>
        <taxon>Pseudomonadati</taxon>
        <taxon>Spirochaetota</taxon>
        <taxon>Spirochaetia</taxon>
        <taxon>Spirochaetales</taxon>
        <taxon>Spirochaetaceae</taxon>
        <taxon>Thiospirochaeta</taxon>
    </lineage>
</organism>
<evidence type="ECO:0000256" key="1">
    <source>
        <dbReference type="ARBA" id="ARBA00022500"/>
    </source>
</evidence>
<dbReference type="Gene3D" id="1.10.287.950">
    <property type="entry name" value="Methyl-accepting chemotaxis protein"/>
    <property type="match status" value="1"/>
</dbReference>
<keyword evidence="1" id="KW-0145">Chemotaxis</keyword>
<proteinExistence type="inferred from homology"/>
<sequence>MNLKNKINLITFILLVVIFTILAIVVYQSQKSSYIITTDQEMLSHLDDLHTLLKGHVEQKQETVNVSLNLAHNILYQSGDIVDSGEEIYVEGINQITKESREYKISRWMLSGKSLYKNYEIVDLIKSKSVETATIFQKVDDGYLRISTNVTTLDNKRAVGTYIPNSSSVIKEIESGKTFYGRAYVVNDWFLTAYEPIYVNGKIEGILYVGIKEKDYSFLKNVFNKKSYYGEGYPFLIDSTGEFIIHPSLEGDNFKNSVFFRQIVSASNGEYKSRYKWPESREGRWKYQYFKYFAPYDSYICVSIYESDLYRYINKFLYIITVSVIISIFLFLITFSNILKPIIRNIIKAMDFSIAISKGDLSKEISVRNKDEIGQLIEALNQMKLNLRSIINEITDGADSILDSSKNLNSQSDKVSSGAILQSSSVEEISTTLEEFGANIQQNENSSRLSEDLTEAATLGISQCYGSTKLFVNSMKEIAEKIIIISDIANQTNILALNAAIEAARAGEAGKGFAVVAAEVTKLAQRSKSAAQDIEELTRVGVDLSSKAGDQLSVILPDMEKSSLLVHQISGATQEMNIGIKQINIAITQLNKVSQDNAGTSEGLLGHAKDLEFQAELLKESVGIFTF</sequence>
<dbReference type="InterPro" id="IPR004090">
    <property type="entry name" value="Chemotax_Me-accpt_rcpt"/>
</dbReference>
<evidence type="ECO:0000313" key="8">
    <source>
        <dbReference type="Proteomes" id="UP000323824"/>
    </source>
</evidence>
<evidence type="ECO:0000256" key="3">
    <source>
        <dbReference type="PROSITE-ProRule" id="PRU00284"/>
    </source>
</evidence>
<dbReference type="GO" id="GO:0004888">
    <property type="term" value="F:transmembrane signaling receptor activity"/>
    <property type="evidence" value="ECO:0007669"/>
    <property type="project" value="InterPro"/>
</dbReference>
<evidence type="ECO:0000259" key="6">
    <source>
        <dbReference type="PROSITE" id="PS50885"/>
    </source>
</evidence>
<dbReference type="Proteomes" id="UP000323824">
    <property type="component" value="Chromosome"/>
</dbReference>
<protein>
    <submittedName>
        <fullName evidence="7">Methyl-accepting chemotaxis protein</fullName>
    </submittedName>
</protein>
<dbReference type="PROSITE" id="PS50885">
    <property type="entry name" value="HAMP"/>
    <property type="match status" value="1"/>
</dbReference>
<reference evidence="7 8" key="1">
    <citation type="submission" date="2019-02" db="EMBL/GenBank/DDBJ databases">
        <authorList>
            <person name="Fomenkov A."/>
            <person name="Dubinina G."/>
            <person name="Grabovich M."/>
            <person name="Vincze T."/>
            <person name="Roberts R.J."/>
        </authorList>
    </citation>
    <scope>NUCLEOTIDE SEQUENCE [LARGE SCALE GENOMIC DNA]</scope>
    <source>
        <strain evidence="7 8">P</strain>
    </source>
</reference>
<keyword evidence="4" id="KW-1133">Transmembrane helix</keyword>
<feature type="domain" description="HAMP" evidence="6">
    <location>
        <begin position="340"/>
        <end position="392"/>
    </location>
</feature>
<dbReference type="CDD" id="cd06225">
    <property type="entry name" value="HAMP"/>
    <property type="match status" value="1"/>
</dbReference>
<keyword evidence="8" id="KW-1185">Reference proteome</keyword>
<evidence type="ECO:0000313" key="7">
    <source>
        <dbReference type="EMBL" id="QEN03920.1"/>
    </source>
</evidence>
<dbReference type="SMART" id="SM00304">
    <property type="entry name" value="HAMP"/>
    <property type="match status" value="1"/>
</dbReference>
<evidence type="ECO:0000256" key="2">
    <source>
        <dbReference type="ARBA" id="ARBA00029447"/>
    </source>
</evidence>
<dbReference type="InterPro" id="IPR003660">
    <property type="entry name" value="HAMP_dom"/>
</dbReference>
<gene>
    <name evidence="7" type="ORF">EW093_04135</name>
</gene>
<dbReference type="PRINTS" id="PR00260">
    <property type="entry name" value="CHEMTRNSDUCR"/>
</dbReference>
<keyword evidence="4" id="KW-0812">Transmembrane</keyword>
<reference evidence="7 8" key="2">
    <citation type="submission" date="2019-09" db="EMBL/GenBank/DDBJ databases">
        <title>Complete Genome Sequence and Methylome Analysis of free living Spirochaetas.</title>
        <authorList>
            <person name="Leshcheva N."/>
            <person name="Mikheeva N."/>
        </authorList>
    </citation>
    <scope>NUCLEOTIDE SEQUENCE [LARGE SCALE GENOMIC DNA]</scope>
    <source>
        <strain evidence="7 8">P</strain>
    </source>
</reference>